<dbReference type="GO" id="GO:0000160">
    <property type="term" value="P:phosphorelay signal transduction system"/>
    <property type="evidence" value="ECO:0007669"/>
    <property type="project" value="TreeGrafter"/>
</dbReference>
<dbReference type="InterPro" id="IPR036890">
    <property type="entry name" value="HATPase_C_sf"/>
</dbReference>
<accession>A0A370H126</accession>
<evidence type="ECO:0000256" key="2">
    <source>
        <dbReference type="ARBA" id="ARBA00012438"/>
    </source>
</evidence>
<evidence type="ECO:0000313" key="8">
    <source>
        <dbReference type="Proteomes" id="UP000255355"/>
    </source>
</evidence>
<feature type="compositionally biased region" description="Low complexity" evidence="6">
    <location>
        <begin position="420"/>
        <end position="431"/>
    </location>
</feature>
<sequence length="588" mass="61743">MNQSTAVTISWILAAVLILAVAAAVYAAYYALHQRSRAEAAEQALRGTEDELEHFTASTMPFVADSVRRSDVTVDIPVAGGHSRFSQALRAVAERYAGDLRLVQAETRERIRREAEYEAQQAISRAEASVRSETENASREATSAAVRAFGTSVVSLGTDVSQVVSTALREHRGDEVYETLTRIDHSVQQMIRQAQSYVIVCGGLPGRRWPQQSLTDVVGGSVGRVRDFTRVRPHQLDRTVISRAVEPLVHTLATLLDNALRYSPPTSFVDVSFQEGHHGVTVIVDDAGVRMNSEQMEEARQVLAGERVVDIHQLGPAPRVGFPGIASLARRYGFTVYIDGPNAYGGMRAMVYVPEQLLSPRERTPQMAAPTVISAVAESDATTSSTHRAFGGDPVGSGLQHAGPTGASQTGTTGPGQAGTTGATHAAMTGTTQGGASGSARAETTESVYAAPTTPAHPGSQADAASSAPEGAHAAWADNARGTAGAHAAPAESTRPLTSGGAHAAPAADPADPDEDADDSESMSTVHELTPGGLPRRRRRTVAVSTVSRGGPDTDTALPRPDVAAAWHSGTQSGRSSAAHENTEGMTS</sequence>
<evidence type="ECO:0000256" key="4">
    <source>
        <dbReference type="ARBA" id="ARBA00022679"/>
    </source>
</evidence>
<gene>
    <name evidence="7" type="ORF">DFR68_107377</name>
</gene>
<dbReference type="InterPro" id="IPR050428">
    <property type="entry name" value="TCS_sensor_his_kinase"/>
</dbReference>
<dbReference type="GO" id="GO:0005886">
    <property type="term" value="C:plasma membrane"/>
    <property type="evidence" value="ECO:0007669"/>
    <property type="project" value="TreeGrafter"/>
</dbReference>
<evidence type="ECO:0000313" key="7">
    <source>
        <dbReference type="EMBL" id="RDI49249.1"/>
    </source>
</evidence>
<dbReference type="Proteomes" id="UP000255355">
    <property type="component" value="Unassembled WGS sequence"/>
</dbReference>
<dbReference type="PANTHER" id="PTHR45436:SF5">
    <property type="entry name" value="SENSOR HISTIDINE KINASE TRCS"/>
    <property type="match status" value="1"/>
</dbReference>
<reference evidence="7 8" key="1">
    <citation type="submission" date="2018-07" db="EMBL/GenBank/DDBJ databases">
        <title>Genomic Encyclopedia of Type Strains, Phase IV (KMG-IV): sequencing the most valuable type-strain genomes for metagenomic binning, comparative biology and taxonomic classification.</title>
        <authorList>
            <person name="Goeker M."/>
        </authorList>
    </citation>
    <scope>NUCLEOTIDE SEQUENCE [LARGE SCALE GENOMIC DNA]</scope>
    <source>
        <strain evidence="7 8">DSM 44952</strain>
    </source>
</reference>
<feature type="compositionally biased region" description="Low complexity" evidence="6">
    <location>
        <begin position="462"/>
        <end position="491"/>
    </location>
</feature>
<evidence type="ECO:0000256" key="5">
    <source>
        <dbReference type="ARBA" id="ARBA00022777"/>
    </source>
</evidence>
<name>A0A370H126_9NOCA</name>
<comment type="catalytic activity">
    <reaction evidence="1">
        <text>ATP + protein L-histidine = ADP + protein N-phospho-L-histidine.</text>
        <dbReference type="EC" id="2.7.13.3"/>
    </reaction>
</comment>
<dbReference type="PANTHER" id="PTHR45436">
    <property type="entry name" value="SENSOR HISTIDINE KINASE YKOH"/>
    <property type="match status" value="1"/>
</dbReference>
<proteinExistence type="predicted"/>
<keyword evidence="4" id="KW-0808">Transferase</keyword>
<dbReference type="EMBL" id="QQAZ01000007">
    <property type="protein sequence ID" value="RDI49249.1"/>
    <property type="molecule type" value="Genomic_DNA"/>
</dbReference>
<dbReference type="AlphaFoldDB" id="A0A370H126"/>
<feature type="compositionally biased region" description="Acidic residues" evidence="6">
    <location>
        <begin position="511"/>
        <end position="521"/>
    </location>
</feature>
<dbReference type="GO" id="GO:0004673">
    <property type="term" value="F:protein histidine kinase activity"/>
    <property type="evidence" value="ECO:0007669"/>
    <property type="project" value="UniProtKB-EC"/>
</dbReference>
<dbReference type="Gene3D" id="3.30.565.10">
    <property type="entry name" value="Histidine kinase-like ATPase, C-terminal domain"/>
    <property type="match status" value="1"/>
</dbReference>
<keyword evidence="5 7" id="KW-0418">Kinase</keyword>
<evidence type="ECO:0000256" key="3">
    <source>
        <dbReference type="ARBA" id="ARBA00022553"/>
    </source>
</evidence>
<keyword evidence="8" id="KW-1185">Reference proteome</keyword>
<feature type="compositionally biased region" description="Low complexity" evidence="6">
    <location>
        <begin position="402"/>
        <end position="412"/>
    </location>
</feature>
<organism evidence="7 8">
    <name type="scientific">Nocardia mexicana</name>
    <dbReference type="NCBI Taxonomy" id="279262"/>
    <lineage>
        <taxon>Bacteria</taxon>
        <taxon>Bacillati</taxon>
        <taxon>Actinomycetota</taxon>
        <taxon>Actinomycetes</taxon>
        <taxon>Mycobacteriales</taxon>
        <taxon>Nocardiaceae</taxon>
        <taxon>Nocardia</taxon>
    </lineage>
</organism>
<feature type="region of interest" description="Disordered" evidence="6">
    <location>
        <begin position="378"/>
        <end position="588"/>
    </location>
</feature>
<evidence type="ECO:0000256" key="6">
    <source>
        <dbReference type="SAM" id="MobiDB-lite"/>
    </source>
</evidence>
<evidence type="ECO:0000256" key="1">
    <source>
        <dbReference type="ARBA" id="ARBA00000085"/>
    </source>
</evidence>
<keyword evidence="3" id="KW-0597">Phosphoprotein</keyword>
<dbReference type="SUPFAM" id="SSF55874">
    <property type="entry name" value="ATPase domain of HSP90 chaperone/DNA topoisomerase II/histidine kinase"/>
    <property type="match status" value="1"/>
</dbReference>
<protein>
    <recommendedName>
        <fullName evidence="2">histidine kinase</fullName>
        <ecNumber evidence="2">2.7.13.3</ecNumber>
    </recommendedName>
</protein>
<dbReference type="STRING" id="1210089.GCA_001613165_00867"/>
<feature type="compositionally biased region" description="Polar residues" evidence="6">
    <location>
        <begin position="569"/>
        <end position="588"/>
    </location>
</feature>
<comment type="caution">
    <text evidence="7">The sequence shown here is derived from an EMBL/GenBank/DDBJ whole genome shotgun (WGS) entry which is preliminary data.</text>
</comment>
<dbReference type="EC" id="2.7.13.3" evidence="2"/>